<gene>
    <name evidence="1" type="ORF">HNP60_000728</name>
</gene>
<organism evidence="1 2">
    <name type="scientific">Sphingobium lignivorans</name>
    <dbReference type="NCBI Taxonomy" id="2735886"/>
    <lineage>
        <taxon>Bacteria</taxon>
        <taxon>Pseudomonadati</taxon>
        <taxon>Pseudomonadota</taxon>
        <taxon>Alphaproteobacteria</taxon>
        <taxon>Sphingomonadales</taxon>
        <taxon>Sphingomonadaceae</taxon>
        <taxon>Sphingobium</taxon>
    </lineage>
</organism>
<proteinExistence type="predicted"/>
<evidence type="ECO:0000313" key="1">
    <source>
        <dbReference type="EMBL" id="MBB5984754.1"/>
    </source>
</evidence>
<protein>
    <submittedName>
        <fullName evidence="1">Uncharacterized protein</fullName>
    </submittedName>
</protein>
<sequence>MAEQVQALAASLPFDLIERGNSDYDRDVVVSWLTAFRRRRAEAERQRSCEKRTLGNTAN</sequence>
<comment type="caution">
    <text evidence="1">The sequence shown here is derived from an EMBL/GenBank/DDBJ whole genome shotgun (WGS) entry which is preliminary data.</text>
</comment>
<evidence type="ECO:0000313" key="2">
    <source>
        <dbReference type="Proteomes" id="UP001138540"/>
    </source>
</evidence>
<accession>A0ABR6NBT8</accession>
<reference evidence="1 2" key="1">
    <citation type="submission" date="2020-08" db="EMBL/GenBank/DDBJ databases">
        <title>Exploring microbial biodiversity for novel pathways involved in the catabolism of aromatic compounds derived from lignin.</title>
        <authorList>
            <person name="Elkins J."/>
        </authorList>
    </citation>
    <scope>NUCLEOTIDE SEQUENCE [LARGE SCALE GENOMIC DNA]</scope>
    <source>
        <strain evidence="1 2">B1D3A</strain>
    </source>
</reference>
<dbReference type="Proteomes" id="UP001138540">
    <property type="component" value="Unassembled WGS sequence"/>
</dbReference>
<dbReference type="EMBL" id="JACHKA010000001">
    <property type="protein sequence ID" value="MBB5984754.1"/>
    <property type="molecule type" value="Genomic_DNA"/>
</dbReference>
<name>A0ABR6NBT8_9SPHN</name>
<keyword evidence="2" id="KW-1185">Reference proteome</keyword>